<dbReference type="RefSeq" id="WP_188928102.1">
    <property type="nucleotide sequence ID" value="NZ_BMJC01000001.1"/>
</dbReference>
<sequence>MKPLIILLIVFALTAGISKITTGNWQLATAGNVAMCIMLFLTAFAHFKFTRGMTMMLPERIPFREGLVYLTGVVEILIGIALLFPSQRHLSGIILIAFLILLLPANIYAAMHHINYETGTTDGKGLNYLWFRVPLQVFFIAWVCYFSLR</sequence>
<dbReference type="PANTHER" id="PTHR36974:SF1">
    <property type="entry name" value="DOXX FAMILY MEMBRANE PROTEIN"/>
    <property type="match status" value="1"/>
</dbReference>
<keyword evidence="1" id="KW-0472">Membrane</keyword>
<feature type="transmembrane region" description="Helical" evidence="1">
    <location>
        <begin position="67"/>
        <end position="84"/>
    </location>
</feature>
<accession>A0A8J2XQE6</accession>
<dbReference type="EMBL" id="BMJC01000001">
    <property type="protein sequence ID" value="GGA84598.1"/>
    <property type="molecule type" value="Genomic_DNA"/>
</dbReference>
<organism evidence="2 3">
    <name type="scientific">Puia dinghuensis</name>
    <dbReference type="NCBI Taxonomy" id="1792502"/>
    <lineage>
        <taxon>Bacteria</taxon>
        <taxon>Pseudomonadati</taxon>
        <taxon>Bacteroidota</taxon>
        <taxon>Chitinophagia</taxon>
        <taxon>Chitinophagales</taxon>
        <taxon>Chitinophagaceae</taxon>
        <taxon>Puia</taxon>
    </lineage>
</organism>
<feature type="transmembrane region" description="Helical" evidence="1">
    <location>
        <begin position="28"/>
        <end position="47"/>
    </location>
</feature>
<name>A0A8J2XQE6_9BACT</name>
<feature type="transmembrane region" description="Helical" evidence="1">
    <location>
        <begin position="90"/>
        <end position="109"/>
    </location>
</feature>
<dbReference type="PANTHER" id="PTHR36974">
    <property type="entry name" value="MEMBRANE PROTEIN-RELATED"/>
    <property type="match status" value="1"/>
</dbReference>
<feature type="transmembrane region" description="Helical" evidence="1">
    <location>
        <begin position="129"/>
        <end position="148"/>
    </location>
</feature>
<protein>
    <recommendedName>
        <fullName evidence="4">DoxX family membrane protein</fullName>
    </recommendedName>
</protein>
<reference evidence="2" key="1">
    <citation type="journal article" date="2014" name="Int. J. Syst. Evol. Microbiol.">
        <title>Complete genome sequence of Corynebacterium casei LMG S-19264T (=DSM 44701T), isolated from a smear-ripened cheese.</title>
        <authorList>
            <consortium name="US DOE Joint Genome Institute (JGI-PGF)"/>
            <person name="Walter F."/>
            <person name="Albersmeier A."/>
            <person name="Kalinowski J."/>
            <person name="Ruckert C."/>
        </authorList>
    </citation>
    <scope>NUCLEOTIDE SEQUENCE</scope>
    <source>
        <strain evidence="2">CGMCC 1.15448</strain>
    </source>
</reference>
<evidence type="ECO:0008006" key="4">
    <source>
        <dbReference type="Google" id="ProtNLM"/>
    </source>
</evidence>
<evidence type="ECO:0000313" key="2">
    <source>
        <dbReference type="EMBL" id="GGA84598.1"/>
    </source>
</evidence>
<keyword evidence="1" id="KW-1133">Transmembrane helix</keyword>
<dbReference type="AlphaFoldDB" id="A0A8J2XQE6"/>
<gene>
    <name evidence="2" type="ORF">GCM10011511_04550</name>
</gene>
<dbReference type="Proteomes" id="UP000607559">
    <property type="component" value="Unassembled WGS sequence"/>
</dbReference>
<evidence type="ECO:0000313" key="3">
    <source>
        <dbReference type="Proteomes" id="UP000607559"/>
    </source>
</evidence>
<evidence type="ECO:0000256" key="1">
    <source>
        <dbReference type="SAM" id="Phobius"/>
    </source>
</evidence>
<keyword evidence="3" id="KW-1185">Reference proteome</keyword>
<keyword evidence="1" id="KW-0812">Transmembrane</keyword>
<proteinExistence type="predicted"/>
<comment type="caution">
    <text evidence="2">The sequence shown here is derived from an EMBL/GenBank/DDBJ whole genome shotgun (WGS) entry which is preliminary data.</text>
</comment>
<reference evidence="2" key="2">
    <citation type="submission" date="2020-09" db="EMBL/GenBank/DDBJ databases">
        <authorList>
            <person name="Sun Q."/>
            <person name="Zhou Y."/>
        </authorList>
    </citation>
    <scope>NUCLEOTIDE SEQUENCE</scope>
    <source>
        <strain evidence="2">CGMCC 1.15448</strain>
    </source>
</reference>